<dbReference type="Proteomes" id="UP001314205">
    <property type="component" value="Unassembled WGS sequence"/>
</dbReference>
<evidence type="ECO:0008006" key="3">
    <source>
        <dbReference type="Google" id="ProtNLM"/>
    </source>
</evidence>
<organism evidence="1 2">
    <name type="scientific">Parnassius mnemosyne</name>
    <name type="common">clouded apollo</name>
    <dbReference type="NCBI Taxonomy" id="213953"/>
    <lineage>
        <taxon>Eukaryota</taxon>
        <taxon>Metazoa</taxon>
        <taxon>Ecdysozoa</taxon>
        <taxon>Arthropoda</taxon>
        <taxon>Hexapoda</taxon>
        <taxon>Insecta</taxon>
        <taxon>Pterygota</taxon>
        <taxon>Neoptera</taxon>
        <taxon>Endopterygota</taxon>
        <taxon>Lepidoptera</taxon>
        <taxon>Glossata</taxon>
        <taxon>Ditrysia</taxon>
        <taxon>Papilionoidea</taxon>
        <taxon>Papilionidae</taxon>
        <taxon>Parnassiinae</taxon>
        <taxon>Parnassini</taxon>
        <taxon>Parnassius</taxon>
        <taxon>Driopa</taxon>
    </lineage>
</organism>
<dbReference type="InterPro" id="IPR020338">
    <property type="entry name" value="SMN_gemin7"/>
</dbReference>
<evidence type="ECO:0000313" key="1">
    <source>
        <dbReference type="EMBL" id="CAK1596370.1"/>
    </source>
</evidence>
<dbReference type="GO" id="GO:0000387">
    <property type="term" value="P:spliceosomal snRNP assembly"/>
    <property type="evidence" value="ECO:0007669"/>
    <property type="project" value="TreeGrafter"/>
</dbReference>
<name>A0AAV1LN89_9NEOP</name>
<dbReference type="Pfam" id="PF11095">
    <property type="entry name" value="Gemin7"/>
    <property type="match status" value="1"/>
</dbReference>
<evidence type="ECO:0000313" key="2">
    <source>
        <dbReference type="Proteomes" id="UP001314205"/>
    </source>
</evidence>
<gene>
    <name evidence="1" type="ORF">PARMNEM_LOCUS15730</name>
</gene>
<proteinExistence type="predicted"/>
<dbReference type="GO" id="GO:0034719">
    <property type="term" value="C:SMN-Sm protein complex"/>
    <property type="evidence" value="ECO:0007669"/>
    <property type="project" value="InterPro"/>
</dbReference>
<dbReference type="PANTHER" id="PTHR14679">
    <property type="entry name" value="GEM-ASSOCIATED PROTEIN 7"/>
    <property type="match status" value="1"/>
</dbReference>
<reference evidence="1 2" key="1">
    <citation type="submission" date="2023-11" db="EMBL/GenBank/DDBJ databases">
        <authorList>
            <person name="Hedman E."/>
            <person name="Englund M."/>
            <person name="Stromberg M."/>
            <person name="Nyberg Akerstrom W."/>
            <person name="Nylinder S."/>
            <person name="Jareborg N."/>
            <person name="Kallberg Y."/>
            <person name="Kronander E."/>
        </authorList>
    </citation>
    <scope>NUCLEOTIDE SEQUENCE [LARGE SCALE GENOMIC DNA]</scope>
</reference>
<dbReference type="PANTHER" id="PTHR14679:SF1">
    <property type="entry name" value="GEM-ASSOCIATED PROTEIN 7"/>
    <property type="match status" value="1"/>
</dbReference>
<accession>A0AAV1LN89</accession>
<protein>
    <recommendedName>
        <fullName evidence="3">Gem-associated protein 7</fullName>
    </recommendedName>
</protein>
<keyword evidence="2" id="KW-1185">Reference proteome</keyword>
<comment type="caution">
    <text evidence="1">The sequence shown here is derived from an EMBL/GenBank/DDBJ whole genome shotgun (WGS) entry which is preliminary data.</text>
</comment>
<dbReference type="AlphaFoldDB" id="A0AAV1LN89"/>
<sequence>MKDEKLDKQTTRQQEARAKLRESFLKAVNVLNGETCTVLTFEQSTLAGTFSGWKPDGTDILIHDLKTPANIKMASALLRNSDILAIKFDNLVQLPL</sequence>
<dbReference type="Gene3D" id="2.30.30.100">
    <property type="match status" value="1"/>
</dbReference>
<dbReference type="EMBL" id="CAVLGL010000093">
    <property type="protein sequence ID" value="CAK1596370.1"/>
    <property type="molecule type" value="Genomic_DNA"/>
</dbReference>